<dbReference type="NCBIfam" id="NF003807">
    <property type="entry name" value="PRK05395.1-4"/>
    <property type="match status" value="1"/>
</dbReference>
<keyword evidence="7" id="KW-0028">Amino-acid biosynthesis</keyword>
<feature type="binding site" evidence="7 9">
    <location>
        <begin position="101"/>
        <end position="102"/>
    </location>
    <ligand>
        <name>substrate</name>
    </ligand>
</feature>
<feature type="binding site" evidence="7 9">
    <location>
        <position position="87"/>
    </location>
    <ligand>
        <name>substrate</name>
    </ligand>
</feature>
<feature type="binding site" evidence="7 9">
    <location>
        <position position="80"/>
    </location>
    <ligand>
        <name>substrate</name>
    </ligand>
</feature>
<evidence type="ECO:0000256" key="2">
    <source>
        <dbReference type="ARBA" id="ARBA00004902"/>
    </source>
</evidence>
<evidence type="ECO:0000256" key="4">
    <source>
        <dbReference type="ARBA" id="ARBA00011193"/>
    </source>
</evidence>
<comment type="catalytic activity">
    <reaction evidence="1 7">
        <text>3-dehydroquinate = 3-dehydroshikimate + H2O</text>
        <dbReference type="Rhea" id="RHEA:21096"/>
        <dbReference type="ChEBI" id="CHEBI:15377"/>
        <dbReference type="ChEBI" id="CHEBI:16630"/>
        <dbReference type="ChEBI" id="CHEBI:32364"/>
        <dbReference type="EC" id="4.2.1.10"/>
    </reaction>
</comment>
<dbReference type="eggNOG" id="COG0757">
    <property type="taxonomic scope" value="Bacteria"/>
</dbReference>
<dbReference type="InterPro" id="IPR018509">
    <property type="entry name" value="DHquinase_II_CS"/>
</dbReference>
<dbReference type="Gene3D" id="3.40.50.9100">
    <property type="entry name" value="Dehydroquinase, class II"/>
    <property type="match status" value="1"/>
</dbReference>
<dbReference type="CDD" id="cd00466">
    <property type="entry name" value="DHQase_II"/>
    <property type="match status" value="1"/>
</dbReference>
<evidence type="ECO:0000256" key="7">
    <source>
        <dbReference type="HAMAP-Rule" id="MF_00169"/>
    </source>
</evidence>
<dbReference type="GO" id="GO:0003855">
    <property type="term" value="F:3-dehydroquinate dehydratase activity"/>
    <property type="evidence" value="ECO:0007669"/>
    <property type="project" value="UniProtKB-UniRule"/>
</dbReference>
<evidence type="ECO:0000256" key="5">
    <source>
        <dbReference type="ARBA" id="ARBA00012060"/>
    </source>
</evidence>
<dbReference type="Pfam" id="PF01220">
    <property type="entry name" value="DHquinase_II"/>
    <property type="match status" value="1"/>
</dbReference>
<dbReference type="GeneID" id="72429765"/>
<feature type="active site" description="Proton acceptor" evidence="7 8">
    <location>
        <position position="23"/>
    </location>
</feature>
<dbReference type="Proteomes" id="UP000001175">
    <property type="component" value="Chromosome"/>
</dbReference>
<name>A0A0H3K0Q8_SYNP6</name>
<dbReference type="NCBIfam" id="TIGR01088">
    <property type="entry name" value="aroQ"/>
    <property type="match status" value="1"/>
</dbReference>
<dbReference type="EC" id="4.2.1.10" evidence="5 7"/>
<comment type="subunit">
    <text evidence="4 7">Homododecamer.</text>
</comment>
<reference evidence="11 12" key="1">
    <citation type="journal article" date="2007" name="Photosyn. Res.">
        <title>Complete nucleotide sequence of the freshwater unicellular cyanobacterium Synechococcus elongatus PCC 6301 chromosome: gene content and organization.</title>
        <authorList>
            <person name="Sugita C."/>
            <person name="Ogata K."/>
            <person name="Shikata M."/>
            <person name="Jikuya H."/>
            <person name="Takano J."/>
            <person name="Furumichi M."/>
            <person name="Kanehisa M."/>
            <person name="Omata T."/>
            <person name="Sugiura M."/>
            <person name="Sugita M."/>
        </authorList>
    </citation>
    <scope>NUCLEOTIDE SEQUENCE [LARGE SCALE GENOMIC DNA]</scope>
    <source>
        <strain evidence="12">ATCC 27144 / PCC 6301 / SAUG 1402/1</strain>
    </source>
</reference>
<dbReference type="GO" id="GO:0019631">
    <property type="term" value="P:quinate catabolic process"/>
    <property type="evidence" value="ECO:0007669"/>
    <property type="project" value="TreeGrafter"/>
</dbReference>
<comment type="function">
    <text evidence="7">Catalyzes a trans-dehydration via an enolate intermediate.</text>
</comment>
<evidence type="ECO:0000256" key="3">
    <source>
        <dbReference type="ARBA" id="ARBA00011037"/>
    </source>
</evidence>
<dbReference type="HAMAP" id="MF_00169">
    <property type="entry name" value="AroQ"/>
    <property type="match status" value="1"/>
</dbReference>
<evidence type="ECO:0000256" key="8">
    <source>
        <dbReference type="PIRSR" id="PIRSR001399-1"/>
    </source>
</evidence>
<dbReference type="SUPFAM" id="SSF52304">
    <property type="entry name" value="Type II 3-dehydroquinate dehydratase"/>
    <property type="match status" value="1"/>
</dbReference>
<protein>
    <recommendedName>
        <fullName evidence="5 7">3-dehydroquinate dehydratase</fullName>
        <shortName evidence="7">3-dehydroquinase</shortName>
        <ecNumber evidence="5 7">4.2.1.10</ecNumber>
    </recommendedName>
    <alternativeName>
        <fullName evidence="7">Type II DHQase</fullName>
    </alternativeName>
</protein>
<evidence type="ECO:0000256" key="1">
    <source>
        <dbReference type="ARBA" id="ARBA00001864"/>
    </source>
</evidence>
<feature type="binding site" evidence="7 9">
    <location>
        <position position="111"/>
    </location>
    <ligand>
        <name>substrate</name>
    </ligand>
</feature>
<dbReference type="UniPathway" id="UPA00053">
    <property type="reaction ID" value="UER00086"/>
</dbReference>
<dbReference type="RefSeq" id="WP_011242939.1">
    <property type="nucleotide sequence ID" value="NC_006576.1"/>
</dbReference>
<dbReference type="PANTHER" id="PTHR21272:SF3">
    <property type="entry name" value="CATABOLIC 3-DEHYDROQUINASE"/>
    <property type="match status" value="1"/>
</dbReference>
<dbReference type="GO" id="GO:0009073">
    <property type="term" value="P:aromatic amino acid family biosynthetic process"/>
    <property type="evidence" value="ECO:0007669"/>
    <property type="project" value="UniProtKB-KW"/>
</dbReference>
<dbReference type="NCBIfam" id="NF003805">
    <property type="entry name" value="PRK05395.1-2"/>
    <property type="match status" value="1"/>
</dbReference>
<dbReference type="EMBL" id="AP008231">
    <property type="protein sequence ID" value="BAD78817.1"/>
    <property type="molecule type" value="Genomic_DNA"/>
</dbReference>
<proteinExistence type="inferred from homology"/>
<dbReference type="InterPro" id="IPR001874">
    <property type="entry name" value="DHquinase_II"/>
</dbReference>
<evidence type="ECO:0000256" key="9">
    <source>
        <dbReference type="PIRSR" id="PIRSR001399-2"/>
    </source>
</evidence>
<dbReference type="PROSITE" id="PS01029">
    <property type="entry name" value="DEHYDROQUINASE_II"/>
    <property type="match status" value="1"/>
</dbReference>
<dbReference type="PANTHER" id="PTHR21272">
    <property type="entry name" value="CATABOLIC 3-DEHYDROQUINASE"/>
    <property type="match status" value="1"/>
</dbReference>
<evidence type="ECO:0000256" key="6">
    <source>
        <dbReference type="ARBA" id="ARBA00023239"/>
    </source>
</evidence>
<keyword evidence="6 7" id="KW-0456">Lyase</keyword>
<dbReference type="GO" id="GO:0009423">
    <property type="term" value="P:chorismate biosynthetic process"/>
    <property type="evidence" value="ECO:0007669"/>
    <property type="project" value="UniProtKB-UniRule"/>
</dbReference>
<gene>
    <name evidence="7 11" type="primary">aroQ</name>
    <name evidence="11" type="ordered locus">syc0627_d</name>
</gene>
<keyword evidence="7" id="KW-0057">Aromatic amino acid biosynthesis</keyword>
<evidence type="ECO:0000256" key="10">
    <source>
        <dbReference type="PIRSR" id="PIRSR001399-3"/>
    </source>
</evidence>
<evidence type="ECO:0000313" key="12">
    <source>
        <dbReference type="Proteomes" id="UP000001175"/>
    </source>
</evidence>
<dbReference type="NCBIfam" id="NF003806">
    <property type="entry name" value="PRK05395.1-3"/>
    <property type="match status" value="1"/>
</dbReference>
<comment type="pathway">
    <text evidence="2 7">Metabolic intermediate biosynthesis; chorismate biosynthesis; chorismate from D-erythrose 4-phosphate and phosphoenolpyruvate: step 3/7.</text>
</comment>
<comment type="similarity">
    <text evidence="3 7">Belongs to the type-II 3-dehydroquinase family.</text>
</comment>
<dbReference type="PIRSF" id="PIRSF001399">
    <property type="entry name" value="DHquinase_II"/>
    <property type="match status" value="1"/>
</dbReference>
<feature type="active site" description="Proton donor" evidence="7 8">
    <location>
        <position position="100"/>
    </location>
</feature>
<dbReference type="KEGG" id="syc:syc0627_d"/>
<feature type="binding site" evidence="7 9">
    <location>
        <position position="74"/>
    </location>
    <ligand>
        <name>substrate</name>
    </ligand>
</feature>
<sequence length="149" mass="16048">MLKILVLHGPNLNLLGLREPTIYGQTTLAEIDADLIQLGQTLGVDVSTLQSNHEGVLVDAIHTAREHQDGLVINAGAYTHTSVAIRDAIAGTQIPTVEVHLSNIHKREAFRHHSYLAPVVVGQICGFGPDSYRLGLQAIVNHLQALATV</sequence>
<dbReference type="NCBIfam" id="NF003804">
    <property type="entry name" value="PRK05395.1-1"/>
    <property type="match status" value="1"/>
</dbReference>
<dbReference type="AlphaFoldDB" id="A0A0H3K0Q8"/>
<feature type="site" description="Transition state stabilizer" evidence="7 10">
    <location>
        <position position="18"/>
    </location>
</feature>
<evidence type="ECO:0000313" key="11">
    <source>
        <dbReference type="EMBL" id="BAD78817.1"/>
    </source>
</evidence>
<accession>A0A0H3K0Q8</accession>
<dbReference type="InterPro" id="IPR036441">
    <property type="entry name" value="DHquinase_II_sf"/>
</dbReference>
<dbReference type="GO" id="GO:0008652">
    <property type="term" value="P:amino acid biosynthetic process"/>
    <property type="evidence" value="ECO:0007669"/>
    <property type="project" value="UniProtKB-KW"/>
</dbReference>
<organism evidence="11 12">
    <name type="scientific">Synechococcus sp. (strain ATCC 27144 / PCC 6301 / SAUG 1402/1)</name>
    <name type="common">Anacystis nidulans</name>
    <dbReference type="NCBI Taxonomy" id="269084"/>
    <lineage>
        <taxon>Bacteria</taxon>
        <taxon>Bacillati</taxon>
        <taxon>Cyanobacteriota</taxon>
        <taxon>Cyanophyceae</taxon>
        <taxon>Synechococcales</taxon>
        <taxon>Synechococcaceae</taxon>
        <taxon>Synechococcus</taxon>
    </lineage>
</organism>